<dbReference type="CDD" id="cd00009">
    <property type="entry name" value="AAA"/>
    <property type="match status" value="1"/>
</dbReference>
<keyword evidence="2" id="KW-0067">ATP-binding</keyword>
<gene>
    <name evidence="8" type="ORF">EFBL_3405</name>
</gene>
<dbReference type="PROSITE" id="PS50112">
    <property type="entry name" value="PAS"/>
    <property type="match status" value="1"/>
</dbReference>
<dbReference type="InterPro" id="IPR035965">
    <property type="entry name" value="PAS-like_dom_sf"/>
</dbReference>
<dbReference type="InterPro" id="IPR027417">
    <property type="entry name" value="P-loop_NTPase"/>
</dbReference>
<dbReference type="GO" id="GO:0006355">
    <property type="term" value="P:regulation of DNA-templated transcription"/>
    <property type="evidence" value="ECO:0007669"/>
    <property type="project" value="InterPro"/>
</dbReference>
<dbReference type="FunFam" id="3.40.50.300:FF:000006">
    <property type="entry name" value="DNA-binding transcriptional regulator NtrC"/>
    <property type="match status" value="1"/>
</dbReference>
<accession>A0A292YTA8</accession>
<dbReference type="EMBL" id="BDUF01000109">
    <property type="protein sequence ID" value="GAX91715.1"/>
    <property type="molecule type" value="Genomic_DNA"/>
</dbReference>
<feature type="domain" description="Sigma-54 factor interaction" evidence="6">
    <location>
        <begin position="344"/>
        <end position="574"/>
    </location>
</feature>
<keyword evidence="3" id="KW-0805">Transcription regulation</keyword>
<dbReference type="InterPro" id="IPR000014">
    <property type="entry name" value="PAS"/>
</dbReference>
<dbReference type="InterPro" id="IPR025662">
    <property type="entry name" value="Sigma_54_int_dom_ATP-bd_1"/>
</dbReference>
<evidence type="ECO:0000256" key="5">
    <source>
        <dbReference type="ARBA" id="ARBA00023163"/>
    </source>
</evidence>
<dbReference type="Gene3D" id="3.30.450.20">
    <property type="entry name" value="PAS domain"/>
    <property type="match status" value="1"/>
</dbReference>
<dbReference type="InterPro" id="IPR058031">
    <property type="entry name" value="AAA_lid_NorR"/>
</dbReference>
<keyword evidence="5" id="KW-0804">Transcription</keyword>
<protein>
    <submittedName>
        <fullName evidence="8">Sigma-54-dependent Fis family transcriptional regulator</fullName>
    </submittedName>
</protein>
<evidence type="ECO:0000256" key="2">
    <source>
        <dbReference type="ARBA" id="ARBA00022840"/>
    </source>
</evidence>
<name>A0A292YTA8_9BACL</name>
<sequence>MRNKEQLKAMWEKFVSNRQLDPDLDELVRQSWLRSVAFGVDPFQPVGRKARIQTSFPEYLQRKRGLLETALPLMESLYKIVRGSGFLVILCCESGFLLKVIGDRDTLREAERIHFVEGADWSEEAVGTNAIGTCLKLDRPIQIYAAEHFSEICHAWTCSAAPVHSPDGRIIGVLNMSGPFEKVHPHTLGMVVSAVEAIENHLSVIEKSRKNEIMQSYLEATVNTLTEGVVIAAKDGKIIRTNDTLSRIVKLKPEQMEGQRIDQVFDNRVMSQITSNAVTLTHREIRLRIAANGETVPVLMNVKPIKNPDGESMGALITLQEIEKVRQFVYDMTGSRAKITFDDIVGQSAVFLDCVNEARLAARTDSNVLLTGESGTGKDLFAQAIHNASIRRGKPFLAINCGAIPRDLLGSELFGFVEEAFTGAKKGGNAGKFELADGGTLFLDEIGEMSLEMQVLLLRVLQNKEVMRIGGYKAIPVDVRIIASTNKNLEEEVRKGTFREDLFYRLNVIPIKIPGLRKRKEDIPLLVYSFTEKLNQRLQKRIRSVSSELLDILSRYDWPGNVRELQNVLERTIIRADGEELLPEFLPIELRLNPRVIELANQLPFKEEIKKQALIRSIHESKGNYKQAARQLGIARSTLYRLLKKYNLK</sequence>
<evidence type="ECO:0000313" key="8">
    <source>
        <dbReference type="EMBL" id="GAX91715.1"/>
    </source>
</evidence>
<evidence type="ECO:0000256" key="3">
    <source>
        <dbReference type="ARBA" id="ARBA00023015"/>
    </source>
</evidence>
<evidence type="ECO:0000259" key="6">
    <source>
        <dbReference type="PROSITE" id="PS50045"/>
    </source>
</evidence>
<dbReference type="PRINTS" id="PR01590">
    <property type="entry name" value="HTHFIS"/>
</dbReference>
<dbReference type="GO" id="GO:0043565">
    <property type="term" value="F:sequence-specific DNA binding"/>
    <property type="evidence" value="ECO:0007669"/>
    <property type="project" value="InterPro"/>
</dbReference>
<dbReference type="Pfam" id="PF25601">
    <property type="entry name" value="AAA_lid_14"/>
    <property type="match status" value="1"/>
</dbReference>
<dbReference type="NCBIfam" id="TIGR00229">
    <property type="entry name" value="sensory_box"/>
    <property type="match status" value="1"/>
</dbReference>
<dbReference type="InterPro" id="IPR009057">
    <property type="entry name" value="Homeodomain-like_sf"/>
</dbReference>
<dbReference type="Gene3D" id="1.10.8.60">
    <property type="match status" value="1"/>
</dbReference>
<evidence type="ECO:0000313" key="9">
    <source>
        <dbReference type="Proteomes" id="UP000217785"/>
    </source>
</evidence>
<dbReference type="InterPro" id="IPR025944">
    <property type="entry name" value="Sigma_54_int_dom_CS"/>
</dbReference>
<comment type="caution">
    <text evidence="8">The sequence shown here is derived from an EMBL/GenBank/DDBJ whole genome shotgun (WGS) entry which is preliminary data.</text>
</comment>
<dbReference type="Gene3D" id="3.40.50.300">
    <property type="entry name" value="P-loop containing nucleotide triphosphate hydrolases"/>
    <property type="match status" value="1"/>
</dbReference>
<evidence type="ECO:0000256" key="4">
    <source>
        <dbReference type="ARBA" id="ARBA00023125"/>
    </source>
</evidence>
<dbReference type="InterPro" id="IPR003593">
    <property type="entry name" value="AAA+_ATPase"/>
</dbReference>
<dbReference type="PROSITE" id="PS00688">
    <property type="entry name" value="SIGMA54_INTERACT_3"/>
    <property type="match status" value="1"/>
</dbReference>
<dbReference type="InterPro" id="IPR002197">
    <property type="entry name" value="HTH_Fis"/>
</dbReference>
<dbReference type="Pfam" id="PF01590">
    <property type="entry name" value="GAF"/>
    <property type="match status" value="1"/>
</dbReference>
<dbReference type="SMART" id="SM00382">
    <property type="entry name" value="AAA"/>
    <property type="match status" value="1"/>
</dbReference>
<dbReference type="InterPro" id="IPR002078">
    <property type="entry name" value="Sigma_54_int"/>
</dbReference>
<keyword evidence="9" id="KW-1185">Reference proteome</keyword>
<dbReference type="CDD" id="cd00130">
    <property type="entry name" value="PAS"/>
    <property type="match status" value="1"/>
</dbReference>
<dbReference type="Proteomes" id="UP000217785">
    <property type="component" value="Unassembled WGS sequence"/>
</dbReference>
<dbReference type="PANTHER" id="PTHR32071">
    <property type="entry name" value="TRANSCRIPTIONAL REGULATORY PROTEIN"/>
    <property type="match status" value="1"/>
</dbReference>
<dbReference type="PROSITE" id="PS00676">
    <property type="entry name" value="SIGMA54_INTERACT_2"/>
    <property type="match status" value="1"/>
</dbReference>
<dbReference type="PANTHER" id="PTHR32071:SF57">
    <property type="entry name" value="C4-DICARBOXYLATE TRANSPORT TRANSCRIPTIONAL REGULATORY PROTEIN DCTD"/>
    <property type="match status" value="1"/>
</dbReference>
<keyword evidence="4" id="KW-0238">DNA-binding</keyword>
<dbReference type="InterPro" id="IPR029016">
    <property type="entry name" value="GAF-like_dom_sf"/>
</dbReference>
<evidence type="ECO:0000256" key="1">
    <source>
        <dbReference type="ARBA" id="ARBA00022741"/>
    </source>
</evidence>
<dbReference type="AlphaFoldDB" id="A0A292YTA8"/>
<dbReference type="Gene3D" id="1.10.10.60">
    <property type="entry name" value="Homeodomain-like"/>
    <property type="match status" value="1"/>
</dbReference>
<dbReference type="Pfam" id="PF00158">
    <property type="entry name" value="Sigma54_activat"/>
    <property type="match status" value="1"/>
</dbReference>
<feature type="domain" description="PAS" evidence="7">
    <location>
        <begin position="214"/>
        <end position="266"/>
    </location>
</feature>
<dbReference type="SUPFAM" id="SSF52540">
    <property type="entry name" value="P-loop containing nucleoside triphosphate hydrolases"/>
    <property type="match status" value="1"/>
</dbReference>
<dbReference type="SUPFAM" id="SSF46689">
    <property type="entry name" value="Homeodomain-like"/>
    <property type="match status" value="1"/>
</dbReference>
<dbReference type="PROSITE" id="PS50045">
    <property type="entry name" value="SIGMA54_INTERACT_4"/>
    <property type="match status" value="1"/>
</dbReference>
<dbReference type="SUPFAM" id="SSF55785">
    <property type="entry name" value="PYP-like sensor domain (PAS domain)"/>
    <property type="match status" value="1"/>
</dbReference>
<organism evidence="8 9">
    <name type="scientific">Effusibacillus lacus</name>
    <dbReference type="NCBI Taxonomy" id="1348429"/>
    <lineage>
        <taxon>Bacteria</taxon>
        <taxon>Bacillati</taxon>
        <taxon>Bacillota</taxon>
        <taxon>Bacilli</taxon>
        <taxon>Bacillales</taxon>
        <taxon>Alicyclobacillaceae</taxon>
        <taxon>Effusibacillus</taxon>
    </lineage>
</organism>
<dbReference type="Gene3D" id="3.30.450.40">
    <property type="match status" value="1"/>
</dbReference>
<dbReference type="Pfam" id="PF13426">
    <property type="entry name" value="PAS_9"/>
    <property type="match status" value="1"/>
</dbReference>
<dbReference type="SUPFAM" id="SSF55781">
    <property type="entry name" value="GAF domain-like"/>
    <property type="match status" value="1"/>
</dbReference>
<dbReference type="GO" id="GO:0005524">
    <property type="term" value="F:ATP binding"/>
    <property type="evidence" value="ECO:0007669"/>
    <property type="project" value="UniProtKB-KW"/>
</dbReference>
<dbReference type="Pfam" id="PF02954">
    <property type="entry name" value="HTH_8"/>
    <property type="match status" value="1"/>
</dbReference>
<keyword evidence="1" id="KW-0547">Nucleotide-binding</keyword>
<dbReference type="RefSeq" id="WP_424955030.1">
    <property type="nucleotide sequence ID" value="NZ_BDUF01000109.1"/>
</dbReference>
<dbReference type="InterPro" id="IPR025943">
    <property type="entry name" value="Sigma_54_int_dom_ATP-bd_2"/>
</dbReference>
<reference evidence="9" key="1">
    <citation type="submission" date="2017-07" db="EMBL/GenBank/DDBJ databases">
        <title>Draft genome sequence of Effusibacillus lacus strain skLN1.</title>
        <authorList>
            <person name="Watanabe M."/>
            <person name="Kojima H."/>
            <person name="Fukui M."/>
        </authorList>
    </citation>
    <scope>NUCLEOTIDE SEQUENCE [LARGE SCALE GENOMIC DNA]</scope>
    <source>
        <strain evidence="9">skLN1</strain>
    </source>
</reference>
<proteinExistence type="predicted"/>
<evidence type="ECO:0000259" key="7">
    <source>
        <dbReference type="PROSITE" id="PS50112"/>
    </source>
</evidence>
<dbReference type="PROSITE" id="PS00675">
    <property type="entry name" value="SIGMA54_INTERACT_1"/>
    <property type="match status" value="1"/>
</dbReference>
<dbReference type="InterPro" id="IPR003018">
    <property type="entry name" value="GAF"/>
</dbReference>